<name>A0A8S5QR07_9CAUD</name>
<reference evidence="1" key="1">
    <citation type="journal article" date="2021" name="Proc. Natl. Acad. Sci. U.S.A.">
        <title>A Catalog of Tens of Thousands of Viruses from Human Metagenomes Reveals Hidden Associations with Chronic Diseases.</title>
        <authorList>
            <person name="Tisza M.J."/>
            <person name="Buck C.B."/>
        </authorList>
    </citation>
    <scope>NUCLEOTIDE SEQUENCE</scope>
    <source>
        <strain evidence="1">CtkvU4</strain>
    </source>
</reference>
<accession>A0A8S5QR07</accession>
<sequence>MKKVECPCHRNCPDRHPGCHSAECKHGWAAYEKEYHKNLLETHREKIALQQASEFREERVRKCLRRKMDGRKSLPLK</sequence>
<proteinExistence type="predicted"/>
<protein>
    <submittedName>
        <fullName evidence="1">Uncharacterized protein</fullName>
    </submittedName>
</protein>
<organism evidence="1">
    <name type="scientific">Caudovirales sp. ctkvU4</name>
    <dbReference type="NCBI Taxonomy" id="2826783"/>
    <lineage>
        <taxon>Viruses</taxon>
        <taxon>Duplodnaviria</taxon>
        <taxon>Heunggongvirae</taxon>
        <taxon>Uroviricota</taxon>
        <taxon>Caudoviricetes</taxon>
    </lineage>
</organism>
<evidence type="ECO:0000313" key="1">
    <source>
        <dbReference type="EMBL" id="DAE21257.1"/>
    </source>
</evidence>
<dbReference type="EMBL" id="BK015710">
    <property type="protein sequence ID" value="DAE21257.1"/>
    <property type="molecule type" value="Genomic_DNA"/>
</dbReference>